<gene>
    <name evidence="7" type="ORF">NMOB1V02_LOCUS6275</name>
</gene>
<feature type="transmembrane region" description="Helical" evidence="5">
    <location>
        <begin position="341"/>
        <end position="364"/>
    </location>
</feature>
<sequence length="366" mass="40232">MEQLGIDDVYERIGEFGWKQKIYFLLIGVLGLYGPFHQLQMVFVGHDPGFMCQAYFGNGTSLLNSCPDNRVDKCEKITYLGSLTSVVTTWNLVCDRAYLAKTAQSVYMLGTMAIGLPGGRLSDKFGRKRVVVICILMTIICGGMQAFVHDYRSYLLSKFFQGCFYAGTIPSFVLLLELLGPSRRGAVGTLSGLWFSIGIILLSGVAYFVQDWKEFVLVINVGGLVVPALLLLVPESPRWLLLHGREAEAKAVWSSIAEGNGKKFDPSWKIIGNAGVTDSDESASSLLRNPALRRITLIQIFSCAQITPWKARNSVFDNDRFTNSVVYYGLALAAGNFGKDLYLASALSGAVEIPGTLLLLVVFLCR</sequence>
<keyword evidence="2 5" id="KW-0812">Transmembrane</keyword>
<dbReference type="PANTHER" id="PTHR24064">
    <property type="entry name" value="SOLUTE CARRIER FAMILY 22 MEMBER"/>
    <property type="match status" value="1"/>
</dbReference>
<dbReference type="PROSITE" id="PS50850">
    <property type="entry name" value="MFS"/>
    <property type="match status" value="1"/>
</dbReference>
<keyword evidence="4 5" id="KW-0472">Membrane</keyword>
<dbReference type="GO" id="GO:0022857">
    <property type="term" value="F:transmembrane transporter activity"/>
    <property type="evidence" value="ECO:0007669"/>
    <property type="project" value="InterPro"/>
</dbReference>
<evidence type="ECO:0000256" key="1">
    <source>
        <dbReference type="ARBA" id="ARBA00004141"/>
    </source>
</evidence>
<keyword evidence="3 5" id="KW-1133">Transmembrane helix</keyword>
<dbReference type="EMBL" id="OA883312">
    <property type="protein sequence ID" value="CAD7278576.1"/>
    <property type="molecule type" value="Genomic_DNA"/>
</dbReference>
<feature type="transmembrane region" description="Helical" evidence="5">
    <location>
        <begin position="186"/>
        <end position="209"/>
    </location>
</feature>
<evidence type="ECO:0000256" key="4">
    <source>
        <dbReference type="ARBA" id="ARBA00023136"/>
    </source>
</evidence>
<comment type="subcellular location">
    <subcellularLocation>
        <location evidence="1">Membrane</location>
        <topology evidence="1">Multi-pass membrane protein</topology>
    </subcellularLocation>
</comment>
<protein>
    <recommendedName>
        <fullName evidence="6">Major facilitator superfamily (MFS) profile domain-containing protein</fullName>
    </recommendedName>
</protein>
<dbReference type="AlphaFoldDB" id="A0A7R9GDJ1"/>
<dbReference type="Pfam" id="PF00083">
    <property type="entry name" value="Sugar_tr"/>
    <property type="match status" value="1"/>
</dbReference>
<dbReference type="InterPro" id="IPR036259">
    <property type="entry name" value="MFS_trans_sf"/>
</dbReference>
<reference evidence="7" key="1">
    <citation type="submission" date="2020-11" db="EMBL/GenBank/DDBJ databases">
        <authorList>
            <person name="Tran Van P."/>
        </authorList>
    </citation>
    <scope>NUCLEOTIDE SEQUENCE</scope>
</reference>
<dbReference type="OrthoDB" id="6343530at2759"/>
<evidence type="ECO:0000256" key="3">
    <source>
        <dbReference type="ARBA" id="ARBA00022989"/>
    </source>
</evidence>
<organism evidence="7">
    <name type="scientific">Notodromas monacha</name>
    <dbReference type="NCBI Taxonomy" id="399045"/>
    <lineage>
        <taxon>Eukaryota</taxon>
        <taxon>Metazoa</taxon>
        <taxon>Ecdysozoa</taxon>
        <taxon>Arthropoda</taxon>
        <taxon>Crustacea</taxon>
        <taxon>Oligostraca</taxon>
        <taxon>Ostracoda</taxon>
        <taxon>Podocopa</taxon>
        <taxon>Podocopida</taxon>
        <taxon>Cypridocopina</taxon>
        <taxon>Cypridoidea</taxon>
        <taxon>Cyprididae</taxon>
        <taxon>Notodromas</taxon>
    </lineage>
</organism>
<keyword evidence="8" id="KW-1185">Reference proteome</keyword>
<feature type="transmembrane region" description="Helical" evidence="5">
    <location>
        <begin position="130"/>
        <end position="147"/>
    </location>
</feature>
<dbReference type="InterPro" id="IPR020846">
    <property type="entry name" value="MFS_dom"/>
</dbReference>
<accession>A0A7R9GDJ1</accession>
<feature type="transmembrane region" description="Helical" evidence="5">
    <location>
        <begin position="20"/>
        <end position="36"/>
    </location>
</feature>
<dbReference type="EMBL" id="CAJPEX010001275">
    <property type="protein sequence ID" value="CAG0918728.1"/>
    <property type="molecule type" value="Genomic_DNA"/>
</dbReference>
<dbReference type="InterPro" id="IPR005828">
    <property type="entry name" value="MFS_sugar_transport-like"/>
</dbReference>
<evidence type="ECO:0000313" key="7">
    <source>
        <dbReference type="EMBL" id="CAD7278576.1"/>
    </source>
</evidence>
<evidence type="ECO:0000259" key="6">
    <source>
        <dbReference type="PROSITE" id="PS50850"/>
    </source>
</evidence>
<feature type="domain" description="Major facilitator superfamily (MFS) profile" evidence="6">
    <location>
        <begin position="24"/>
        <end position="366"/>
    </location>
</feature>
<dbReference type="Proteomes" id="UP000678499">
    <property type="component" value="Unassembled WGS sequence"/>
</dbReference>
<dbReference type="SUPFAM" id="SSF103473">
    <property type="entry name" value="MFS general substrate transporter"/>
    <property type="match status" value="1"/>
</dbReference>
<proteinExistence type="predicted"/>
<dbReference type="Gene3D" id="1.20.1250.20">
    <property type="entry name" value="MFS general substrate transporter like domains"/>
    <property type="match status" value="1"/>
</dbReference>
<feature type="transmembrane region" description="Helical" evidence="5">
    <location>
        <begin position="215"/>
        <end position="233"/>
    </location>
</feature>
<evidence type="ECO:0000256" key="2">
    <source>
        <dbReference type="ARBA" id="ARBA00022692"/>
    </source>
</evidence>
<evidence type="ECO:0000313" key="8">
    <source>
        <dbReference type="Proteomes" id="UP000678499"/>
    </source>
</evidence>
<evidence type="ECO:0000256" key="5">
    <source>
        <dbReference type="SAM" id="Phobius"/>
    </source>
</evidence>
<name>A0A7R9GDJ1_9CRUS</name>
<dbReference type="GO" id="GO:0016020">
    <property type="term" value="C:membrane"/>
    <property type="evidence" value="ECO:0007669"/>
    <property type="project" value="UniProtKB-SubCell"/>
</dbReference>